<protein>
    <submittedName>
        <fullName evidence="7">Transcriptional regulator, LysR family</fullName>
    </submittedName>
</protein>
<dbReference type="Pfam" id="PF00126">
    <property type="entry name" value="HTH_1"/>
    <property type="match status" value="1"/>
</dbReference>
<dbReference type="PROSITE" id="PS50931">
    <property type="entry name" value="HTH_LYSR"/>
    <property type="match status" value="1"/>
</dbReference>
<dbReference type="RefSeq" id="WP_089401209.1">
    <property type="nucleotide sequence ID" value="NZ_FZOT01000019.1"/>
</dbReference>
<dbReference type="PANTHER" id="PTHR30419">
    <property type="entry name" value="HTH-TYPE TRANSCRIPTIONAL REGULATOR YBHD"/>
    <property type="match status" value="1"/>
</dbReference>
<sequence>MKIDIIGVQAFVAIADHGGFQKAADVLNITQTAITQRLRHLEDFLGVTLIERTTRSVGLTTIGEDFLPRARRLLQELSAALTEIRETGKAQRGDVSVACVPTAGIQYLPAIIQEYSARYPENRIKILDHSSFGVAQAVLRREAEFGINVATASHPELVSTPLVEDQFVLICRDDHPVARAASLTWAQLEGHALIFAGQVNGNRPLRDSLLGGTADIGPMPVALQAHYEVQRSSTAVGLVAAGIAAAVVPKLAMQSGAYPRLRVIPLLDPVISRTLALVVRKGARLSPAAQVLHDLILARSLEGERSQKGVTSSNGARKKARVKRASKA</sequence>
<accession>A0A239L2U8</accession>
<name>A0A239L2U8_9BURK</name>
<dbReference type="GO" id="GO:0003700">
    <property type="term" value="F:DNA-binding transcription factor activity"/>
    <property type="evidence" value="ECO:0007669"/>
    <property type="project" value="InterPro"/>
</dbReference>
<dbReference type="InterPro" id="IPR036390">
    <property type="entry name" value="WH_DNA-bd_sf"/>
</dbReference>
<dbReference type="SUPFAM" id="SSF46785">
    <property type="entry name" value="Winged helix' DNA-binding domain"/>
    <property type="match status" value="1"/>
</dbReference>
<keyword evidence="4" id="KW-0804">Transcription</keyword>
<dbReference type="GO" id="GO:0003677">
    <property type="term" value="F:DNA binding"/>
    <property type="evidence" value="ECO:0007669"/>
    <property type="project" value="UniProtKB-KW"/>
</dbReference>
<dbReference type="Gene3D" id="3.40.190.10">
    <property type="entry name" value="Periplasmic binding protein-like II"/>
    <property type="match status" value="2"/>
</dbReference>
<dbReference type="OrthoDB" id="8675247at2"/>
<proteinExistence type="inferred from homology"/>
<dbReference type="GO" id="GO:0005829">
    <property type="term" value="C:cytosol"/>
    <property type="evidence" value="ECO:0007669"/>
    <property type="project" value="TreeGrafter"/>
</dbReference>
<dbReference type="InterPro" id="IPR000847">
    <property type="entry name" value="LysR_HTH_N"/>
</dbReference>
<feature type="region of interest" description="Disordered" evidence="5">
    <location>
        <begin position="305"/>
        <end position="328"/>
    </location>
</feature>
<feature type="domain" description="HTH lysR-type" evidence="6">
    <location>
        <begin position="3"/>
        <end position="60"/>
    </location>
</feature>
<dbReference type="PANTHER" id="PTHR30419:SF8">
    <property type="entry name" value="NITROGEN ASSIMILATION TRANSCRIPTIONAL ACTIVATOR-RELATED"/>
    <property type="match status" value="1"/>
</dbReference>
<dbReference type="AlphaFoldDB" id="A0A239L2U8"/>
<dbReference type="SUPFAM" id="SSF53850">
    <property type="entry name" value="Periplasmic binding protein-like II"/>
    <property type="match status" value="1"/>
</dbReference>
<evidence type="ECO:0000259" key="6">
    <source>
        <dbReference type="PROSITE" id="PS50931"/>
    </source>
</evidence>
<evidence type="ECO:0000256" key="4">
    <source>
        <dbReference type="ARBA" id="ARBA00023163"/>
    </source>
</evidence>
<dbReference type="InterPro" id="IPR050950">
    <property type="entry name" value="HTH-type_LysR_regulators"/>
</dbReference>
<keyword evidence="8" id="KW-1185">Reference proteome</keyword>
<dbReference type="EMBL" id="FZOT01000019">
    <property type="protein sequence ID" value="SNT24640.1"/>
    <property type="molecule type" value="Genomic_DNA"/>
</dbReference>
<dbReference type="FunFam" id="1.10.10.10:FF:000001">
    <property type="entry name" value="LysR family transcriptional regulator"/>
    <property type="match status" value="1"/>
</dbReference>
<dbReference type="Proteomes" id="UP000198284">
    <property type="component" value="Unassembled WGS sequence"/>
</dbReference>
<evidence type="ECO:0000256" key="5">
    <source>
        <dbReference type="SAM" id="MobiDB-lite"/>
    </source>
</evidence>
<comment type="similarity">
    <text evidence="1">Belongs to the LysR transcriptional regulatory family.</text>
</comment>
<evidence type="ECO:0000256" key="2">
    <source>
        <dbReference type="ARBA" id="ARBA00023015"/>
    </source>
</evidence>
<dbReference type="InterPro" id="IPR005119">
    <property type="entry name" value="LysR_subst-bd"/>
</dbReference>
<dbReference type="InterPro" id="IPR036388">
    <property type="entry name" value="WH-like_DNA-bd_sf"/>
</dbReference>
<evidence type="ECO:0000256" key="3">
    <source>
        <dbReference type="ARBA" id="ARBA00023125"/>
    </source>
</evidence>
<feature type="compositionally biased region" description="Basic residues" evidence="5">
    <location>
        <begin position="316"/>
        <end position="328"/>
    </location>
</feature>
<keyword evidence="2" id="KW-0805">Transcription regulation</keyword>
<evidence type="ECO:0000256" key="1">
    <source>
        <dbReference type="ARBA" id="ARBA00009437"/>
    </source>
</evidence>
<reference evidence="7 8" key="1">
    <citation type="submission" date="2017-06" db="EMBL/GenBank/DDBJ databases">
        <authorList>
            <person name="Kim H.J."/>
            <person name="Triplett B.A."/>
        </authorList>
    </citation>
    <scope>NUCLEOTIDE SEQUENCE [LARGE SCALE GENOMIC DNA]</scope>
    <source>
        <strain evidence="7 8">U15</strain>
    </source>
</reference>
<evidence type="ECO:0000313" key="7">
    <source>
        <dbReference type="EMBL" id="SNT24640.1"/>
    </source>
</evidence>
<evidence type="ECO:0000313" key="8">
    <source>
        <dbReference type="Proteomes" id="UP000198284"/>
    </source>
</evidence>
<dbReference type="Gene3D" id="1.10.10.10">
    <property type="entry name" value="Winged helix-like DNA-binding domain superfamily/Winged helix DNA-binding domain"/>
    <property type="match status" value="1"/>
</dbReference>
<keyword evidence="3" id="KW-0238">DNA-binding</keyword>
<dbReference type="PRINTS" id="PR00039">
    <property type="entry name" value="HTHLYSR"/>
</dbReference>
<gene>
    <name evidence="7" type="ORF">SAMN06265795_1199</name>
</gene>
<dbReference type="Pfam" id="PF03466">
    <property type="entry name" value="LysR_substrate"/>
    <property type="match status" value="1"/>
</dbReference>
<dbReference type="CDD" id="cd08440">
    <property type="entry name" value="PBP2_LTTR_like_4"/>
    <property type="match status" value="1"/>
</dbReference>
<organism evidence="7 8">
    <name type="scientific">Noviherbaspirillum humi</name>
    <dbReference type="NCBI Taxonomy" id="1688639"/>
    <lineage>
        <taxon>Bacteria</taxon>
        <taxon>Pseudomonadati</taxon>
        <taxon>Pseudomonadota</taxon>
        <taxon>Betaproteobacteria</taxon>
        <taxon>Burkholderiales</taxon>
        <taxon>Oxalobacteraceae</taxon>
        <taxon>Noviherbaspirillum</taxon>
    </lineage>
</organism>